<dbReference type="AlphaFoldDB" id="A0A931GT90"/>
<organism evidence="2 3">
    <name type="scientific">Panacibacter microcysteis</name>
    <dbReference type="NCBI Taxonomy" id="2793269"/>
    <lineage>
        <taxon>Bacteria</taxon>
        <taxon>Pseudomonadati</taxon>
        <taxon>Bacteroidota</taxon>
        <taxon>Chitinophagia</taxon>
        <taxon>Chitinophagales</taxon>
        <taxon>Chitinophagaceae</taxon>
        <taxon>Panacibacter</taxon>
    </lineage>
</organism>
<dbReference type="EMBL" id="JADWYR010000001">
    <property type="protein sequence ID" value="MBG9375281.1"/>
    <property type="molecule type" value="Genomic_DNA"/>
</dbReference>
<sequence length="90" mass="10362">MEKRQQLEAIEKMLRELEDVKNSQESLLKKVAQIEAENINVGISLLDKELPDIHEQADATIERVATLLTSLQEHRDEFAKKHKLDVAEEV</sequence>
<name>A0A931GT90_9BACT</name>
<evidence type="ECO:0000313" key="3">
    <source>
        <dbReference type="Proteomes" id="UP000628448"/>
    </source>
</evidence>
<accession>A0A931GT90</accession>
<keyword evidence="3" id="KW-1185">Reference proteome</keyword>
<reference evidence="2" key="1">
    <citation type="submission" date="2020-11" db="EMBL/GenBank/DDBJ databases">
        <title>Bacterial whole genome sequence for Panacibacter sp. DH6.</title>
        <authorList>
            <person name="Le V."/>
            <person name="Ko S."/>
            <person name="Ahn C.-Y."/>
            <person name="Oh H.-M."/>
        </authorList>
    </citation>
    <scope>NUCLEOTIDE SEQUENCE</scope>
    <source>
        <strain evidence="2">DH6</strain>
    </source>
</reference>
<comment type="caution">
    <text evidence="2">The sequence shown here is derived from an EMBL/GenBank/DDBJ whole genome shotgun (WGS) entry which is preliminary data.</text>
</comment>
<dbReference type="Proteomes" id="UP000628448">
    <property type="component" value="Unassembled WGS sequence"/>
</dbReference>
<gene>
    <name evidence="2" type="ORF">I5907_03495</name>
</gene>
<keyword evidence="1" id="KW-0175">Coiled coil</keyword>
<evidence type="ECO:0000256" key="1">
    <source>
        <dbReference type="SAM" id="Coils"/>
    </source>
</evidence>
<evidence type="ECO:0000313" key="2">
    <source>
        <dbReference type="EMBL" id="MBG9375281.1"/>
    </source>
</evidence>
<feature type="coiled-coil region" evidence="1">
    <location>
        <begin position="3"/>
        <end position="37"/>
    </location>
</feature>
<protein>
    <submittedName>
        <fullName evidence="2">Uncharacterized protein</fullName>
    </submittedName>
</protein>
<proteinExistence type="predicted"/>
<dbReference type="RefSeq" id="WP_196989339.1">
    <property type="nucleotide sequence ID" value="NZ_JADWYR010000001.1"/>
</dbReference>